<feature type="domain" description="4'-phosphopantetheinyl transferase N-terminal" evidence="4">
    <location>
        <begin position="25"/>
        <end position="104"/>
    </location>
</feature>
<dbReference type="SUPFAM" id="SSF56214">
    <property type="entry name" value="4'-phosphopantetheinyl transferase"/>
    <property type="match status" value="2"/>
</dbReference>
<organism evidence="5 6">
    <name type="scientific">Massilia polaris</name>
    <dbReference type="NCBI Taxonomy" id="2728846"/>
    <lineage>
        <taxon>Bacteria</taxon>
        <taxon>Pseudomonadati</taxon>
        <taxon>Pseudomonadota</taxon>
        <taxon>Betaproteobacteria</taxon>
        <taxon>Burkholderiales</taxon>
        <taxon>Oxalobacteraceae</taxon>
        <taxon>Telluria group</taxon>
        <taxon>Massilia</taxon>
    </lineage>
</organism>
<dbReference type="GO" id="GO:0019878">
    <property type="term" value="P:lysine biosynthetic process via aminoadipic acid"/>
    <property type="evidence" value="ECO:0007669"/>
    <property type="project" value="TreeGrafter"/>
</dbReference>
<evidence type="ECO:0000256" key="2">
    <source>
        <dbReference type="ARBA" id="ARBA00022679"/>
    </source>
</evidence>
<evidence type="ECO:0000259" key="3">
    <source>
        <dbReference type="Pfam" id="PF01648"/>
    </source>
</evidence>
<dbReference type="PANTHER" id="PTHR12215">
    <property type="entry name" value="PHOSPHOPANTETHEINE TRANSFERASE"/>
    <property type="match status" value="1"/>
</dbReference>
<dbReference type="EMBL" id="JABBGG010000001">
    <property type="protein sequence ID" value="NML60001.1"/>
    <property type="molecule type" value="Genomic_DNA"/>
</dbReference>
<proteinExistence type="inferred from homology"/>
<comment type="caution">
    <text evidence="5">The sequence shown here is derived from an EMBL/GenBank/DDBJ whole genome shotgun (WGS) entry which is preliminary data.</text>
</comment>
<name>A0A848HJ17_9BURK</name>
<dbReference type="Pfam" id="PF22624">
    <property type="entry name" value="AASDHPPT_N"/>
    <property type="match status" value="1"/>
</dbReference>
<dbReference type="InterPro" id="IPR055066">
    <property type="entry name" value="AASDHPPT_N"/>
</dbReference>
<reference evidence="5 6" key="1">
    <citation type="submission" date="2020-04" db="EMBL/GenBank/DDBJ databases">
        <title>Massilia sp. RP-1-19 isolated from soil.</title>
        <authorList>
            <person name="Dahal R.H."/>
        </authorList>
    </citation>
    <scope>NUCLEOTIDE SEQUENCE [LARGE SCALE GENOMIC DNA]</scope>
    <source>
        <strain evidence="5 6">RP-1-19</strain>
    </source>
</reference>
<protein>
    <submittedName>
        <fullName evidence="5">4'-phosphopantetheinyl transferase superfamily protein</fullName>
    </submittedName>
</protein>
<evidence type="ECO:0000259" key="4">
    <source>
        <dbReference type="Pfam" id="PF22624"/>
    </source>
</evidence>
<dbReference type="GO" id="GO:0000287">
    <property type="term" value="F:magnesium ion binding"/>
    <property type="evidence" value="ECO:0007669"/>
    <property type="project" value="InterPro"/>
</dbReference>
<accession>A0A848HJ17</accession>
<dbReference type="Gene3D" id="3.90.470.20">
    <property type="entry name" value="4'-phosphopantetheinyl transferase domain"/>
    <property type="match status" value="1"/>
</dbReference>
<dbReference type="AlphaFoldDB" id="A0A848HJ17"/>
<dbReference type="InterPro" id="IPR050559">
    <property type="entry name" value="P-Pant_transferase_sf"/>
</dbReference>
<dbReference type="InterPro" id="IPR037143">
    <property type="entry name" value="4-PPantetheinyl_Trfase_dom_sf"/>
</dbReference>
<comment type="similarity">
    <text evidence="1">Belongs to the P-Pant transferase superfamily. Gsp/Sfp/HetI/AcpT family.</text>
</comment>
<keyword evidence="2 5" id="KW-0808">Transferase</keyword>
<gene>
    <name evidence="5" type="ORF">HHL21_02645</name>
</gene>
<dbReference type="GO" id="GO:0005829">
    <property type="term" value="C:cytosol"/>
    <property type="evidence" value="ECO:0007669"/>
    <property type="project" value="TreeGrafter"/>
</dbReference>
<feature type="domain" description="4'-phosphopantetheinyl transferase" evidence="3">
    <location>
        <begin position="111"/>
        <end position="166"/>
    </location>
</feature>
<dbReference type="RefSeq" id="WP_169463677.1">
    <property type="nucleotide sequence ID" value="NZ_JABBGG010000001.1"/>
</dbReference>
<dbReference type="Proteomes" id="UP000583752">
    <property type="component" value="Unassembled WGS sequence"/>
</dbReference>
<evidence type="ECO:0000313" key="6">
    <source>
        <dbReference type="Proteomes" id="UP000583752"/>
    </source>
</evidence>
<evidence type="ECO:0000313" key="5">
    <source>
        <dbReference type="EMBL" id="NML60001.1"/>
    </source>
</evidence>
<dbReference type="InterPro" id="IPR008278">
    <property type="entry name" value="4-PPantetheinyl_Trfase_dom"/>
</dbReference>
<keyword evidence="6" id="KW-1185">Reference proteome</keyword>
<dbReference type="PANTHER" id="PTHR12215:SF10">
    <property type="entry name" value="L-AMINOADIPATE-SEMIALDEHYDE DEHYDROGENASE-PHOSPHOPANTETHEINYL TRANSFERASE"/>
    <property type="match status" value="1"/>
</dbReference>
<evidence type="ECO:0000256" key="1">
    <source>
        <dbReference type="ARBA" id="ARBA00010990"/>
    </source>
</evidence>
<dbReference type="Pfam" id="PF01648">
    <property type="entry name" value="ACPS"/>
    <property type="match status" value="1"/>
</dbReference>
<sequence>MSQAPFARVWLLDASIAAASASVFRSWLSQSEERRFLAFGRAQRRNQFLMGRGLLRLALGELLGRPARSVVLEDVHGRAPRLVEPLSESIGFSISHSGDWVACAVGAATQLGLDIELRDTSRDFQALAGHAFDPAVQAALAALPQSARADAFYRMWSEQEARFKLNAPCANAYQFDHPLLSIAACSSEALNAAPRMMVAQLVSQYGECRLTSLRGEGTAGLPVQ</sequence>
<dbReference type="GO" id="GO:0008897">
    <property type="term" value="F:holo-[acyl-carrier-protein] synthase activity"/>
    <property type="evidence" value="ECO:0007669"/>
    <property type="project" value="InterPro"/>
</dbReference>